<protein>
    <submittedName>
        <fullName evidence="1">Uncharacterized protein</fullName>
    </submittedName>
</protein>
<sequence length="109" mass="12061">MNLLAGRELRWKINIPHDAGVFKRQQVHRCALQQFTRAIIAAQLAKWFAQSGGKADRVAGLLRIAGAHDRVLPQGIRHLSENVGADERHIGQVDQPALPVRRGRNACGD</sequence>
<organism evidence="1 2">
    <name type="scientific">Serratia marcescens</name>
    <dbReference type="NCBI Taxonomy" id="615"/>
    <lineage>
        <taxon>Bacteria</taxon>
        <taxon>Pseudomonadati</taxon>
        <taxon>Pseudomonadota</taxon>
        <taxon>Gammaproteobacteria</taxon>
        <taxon>Enterobacterales</taxon>
        <taxon>Yersiniaceae</taxon>
        <taxon>Serratia</taxon>
    </lineage>
</organism>
<gene>
    <name evidence="1" type="ORF">NCTC10211_01967</name>
</gene>
<name>A0A379YKD4_SERMA</name>
<proteinExistence type="predicted"/>
<accession>A0A379YKD4</accession>
<dbReference type="Proteomes" id="UP000254765">
    <property type="component" value="Unassembled WGS sequence"/>
</dbReference>
<dbReference type="EMBL" id="UGYK01000002">
    <property type="protein sequence ID" value="SUI46111.1"/>
    <property type="molecule type" value="Genomic_DNA"/>
</dbReference>
<reference evidence="1 2" key="1">
    <citation type="submission" date="2018-06" db="EMBL/GenBank/DDBJ databases">
        <authorList>
            <consortium name="Pathogen Informatics"/>
            <person name="Doyle S."/>
        </authorList>
    </citation>
    <scope>NUCLEOTIDE SEQUENCE [LARGE SCALE GENOMIC DNA]</scope>
    <source>
        <strain evidence="1 2">NCTC10211</strain>
    </source>
</reference>
<evidence type="ECO:0000313" key="2">
    <source>
        <dbReference type="Proteomes" id="UP000254765"/>
    </source>
</evidence>
<dbReference type="AlphaFoldDB" id="A0A379YKD4"/>
<evidence type="ECO:0000313" key="1">
    <source>
        <dbReference type="EMBL" id="SUI46111.1"/>
    </source>
</evidence>